<keyword evidence="12" id="KW-1185">Reference proteome</keyword>
<dbReference type="InterPro" id="IPR053829">
    <property type="entry name" value="XLF-like_CC"/>
</dbReference>
<dbReference type="PANTHER" id="PTHR32235:SF1">
    <property type="entry name" value="NON-HOMOLOGOUS END-JOINING FACTOR 1"/>
    <property type="match status" value="1"/>
</dbReference>
<evidence type="ECO:0000259" key="10">
    <source>
        <dbReference type="Pfam" id="PF21928"/>
    </source>
</evidence>
<feature type="domain" description="XLF-like coiled-coil region" evidence="10">
    <location>
        <begin position="142"/>
        <end position="186"/>
    </location>
</feature>
<dbReference type="STRING" id="1220924.W2RM42"/>
<keyword evidence="3" id="KW-0238">DNA-binding</keyword>
<feature type="compositionally biased region" description="Polar residues" evidence="8">
    <location>
        <begin position="524"/>
        <end position="535"/>
    </location>
</feature>
<feature type="region of interest" description="Disordered" evidence="8">
    <location>
        <begin position="1"/>
        <end position="26"/>
    </location>
</feature>
<feature type="compositionally biased region" description="Basic residues" evidence="8">
    <location>
        <begin position="539"/>
        <end position="550"/>
    </location>
</feature>
<keyword evidence="5" id="KW-0539">Nucleus</keyword>
<sequence>MAGSPPPSTSPWKPLQRSRRPQLSLPPLHHKLITTTDKSARLTLHVTDLTTLYTATLSHSAITAEATRSHSPIDPAESAKQFTVLLTYLSQSLAGQGNTLARSDDDDDDEETANLALRTSIALPKPLPPLTFTFRLTRQSPAAFSGIVLRPALHATQVLRGKLQKLLEVVRDKDHVIARLLERVGSQASGDMSLVFPTLTGRKGRGGEKVGVEEAGRWVPGLREFDGEEWEGEEGEGDGVDGLVLQGAAEGNVESEDWVGRLPGLEALEDGGKEKAGLSRQVTKETTMAPQMEQSDEDATDSEDEFERQPTPPSARKGGRTTASPQATTKEKRPTKSPETSSDDSDAPPAKKQKTSAADGKRGTKLGGLGRNKTGASVTPAQDSSSPEPEAQHRRRQPSTSPASEGRRASNASTATATESDDEPQPLWPTTRSNARDQHQSSFPPASSPPATRATSKPPRLGGLKGKPKPKPADSATSTPSPEPVSPVKRSESVSTTPLARKGKLGRLGVGRRTRTPSVEPEATRNSPAQPASETPTHRLGKLGMRRKGMGRGATPEMETVEETEGGHGSRQSLSEEEEDLDQGSTANQRHSARQSGTAAAELHRDTQHRPITEEAKSQHNGRKGQDTEQEDEVSRDREPETAEQAAARRRAELKSTAAKAPAKKKRRF</sequence>
<dbReference type="GeneID" id="19974547"/>
<dbReference type="InterPro" id="IPR038051">
    <property type="entry name" value="XRCC4-like_N_sf"/>
</dbReference>
<feature type="compositionally biased region" description="Low complexity" evidence="8">
    <location>
        <begin position="441"/>
        <end position="462"/>
    </location>
</feature>
<dbReference type="InterPro" id="IPR015381">
    <property type="entry name" value="XLF-like_N"/>
</dbReference>
<dbReference type="OrthoDB" id="2155935at2759"/>
<comment type="subcellular location">
    <subcellularLocation>
        <location evidence="1">Nucleus</location>
    </subcellularLocation>
</comment>
<feature type="domain" description="XLF-like N-terminal" evidence="9">
    <location>
        <begin position="11"/>
        <end position="137"/>
    </location>
</feature>
<dbReference type="RefSeq" id="XP_008719755.1">
    <property type="nucleotide sequence ID" value="XM_008721533.1"/>
</dbReference>
<dbReference type="InParanoid" id="W2RM42"/>
<evidence type="ECO:0000256" key="6">
    <source>
        <dbReference type="ARBA" id="ARBA00025747"/>
    </source>
</evidence>
<dbReference type="Proteomes" id="UP000030752">
    <property type="component" value="Unassembled WGS sequence"/>
</dbReference>
<dbReference type="HOGENOM" id="CLU_423910_0_0_1"/>
<evidence type="ECO:0000256" key="3">
    <source>
        <dbReference type="ARBA" id="ARBA00023125"/>
    </source>
</evidence>
<evidence type="ECO:0000256" key="1">
    <source>
        <dbReference type="ARBA" id="ARBA00004123"/>
    </source>
</evidence>
<feature type="compositionally biased region" description="Polar residues" evidence="8">
    <location>
        <begin position="280"/>
        <end position="293"/>
    </location>
</feature>
<evidence type="ECO:0000256" key="8">
    <source>
        <dbReference type="SAM" id="MobiDB-lite"/>
    </source>
</evidence>
<evidence type="ECO:0000259" key="9">
    <source>
        <dbReference type="Pfam" id="PF09302"/>
    </source>
</evidence>
<proteinExistence type="inferred from homology"/>
<evidence type="ECO:0000256" key="2">
    <source>
        <dbReference type="ARBA" id="ARBA00022763"/>
    </source>
</evidence>
<dbReference type="Pfam" id="PF09302">
    <property type="entry name" value="XLF"/>
    <property type="match status" value="1"/>
</dbReference>
<dbReference type="Pfam" id="PF21928">
    <property type="entry name" value="XLF_CC"/>
    <property type="match status" value="1"/>
</dbReference>
<dbReference type="AlphaFoldDB" id="W2RM42"/>
<name>W2RM42_CYPE1</name>
<dbReference type="PANTHER" id="PTHR32235">
    <property type="entry name" value="NON-HOMOLOGOUS END-JOINING FACTOR 1"/>
    <property type="match status" value="1"/>
</dbReference>
<organism evidence="11 12">
    <name type="scientific">Cyphellophora europaea (strain CBS 101466)</name>
    <name type="common">Phialophora europaea</name>
    <dbReference type="NCBI Taxonomy" id="1220924"/>
    <lineage>
        <taxon>Eukaryota</taxon>
        <taxon>Fungi</taxon>
        <taxon>Dikarya</taxon>
        <taxon>Ascomycota</taxon>
        <taxon>Pezizomycotina</taxon>
        <taxon>Eurotiomycetes</taxon>
        <taxon>Chaetothyriomycetidae</taxon>
        <taxon>Chaetothyriales</taxon>
        <taxon>Cyphellophoraceae</taxon>
        <taxon>Cyphellophora</taxon>
    </lineage>
</organism>
<feature type="compositionally biased region" description="Acidic residues" evidence="8">
    <location>
        <begin position="294"/>
        <end position="306"/>
    </location>
</feature>
<evidence type="ECO:0000313" key="12">
    <source>
        <dbReference type="Proteomes" id="UP000030752"/>
    </source>
</evidence>
<dbReference type="Gene3D" id="2.170.210.10">
    <property type="entry name" value="DNA double-strand break repair and VJ recombination XRCC4, N-terminal"/>
    <property type="match status" value="1"/>
</dbReference>
<accession>W2RM42</accession>
<feature type="compositionally biased region" description="Polar residues" evidence="8">
    <location>
        <begin position="583"/>
        <end position="598"/>
    </location>
</feature>
<dbReference type="eggNOG" id="ENOG502SCQK">
    <property type="taxonomic scope" value="Eukaryota"/>
</dbReference>
<feature type="compositionally biased region" description="Low complexity" evidence="8">
    <location>
        <begin position="409"/>
        <end position="418"/>
    </location>
</feature>
<dbReference type="VEuPathDB" id="FungiDB:HMPREF1541_07208"/>
<dbReference type="GO" id="GO:0032807">
    <property type="term" value="C:DNA ligase IV complex"/>
    <property type="evidence" value="ECO:0007669"/>
    <property type="project" value="TreeGrafter"/>
</dbReference>
<keyword evidence="4" id="KW-0234">DNA repair</keyword>
<dbReference type="GO" id="GO:0006303">
    <property type="term" value="P:double-strand break repair via nonhomologous end joining"/>
    <property type="evidence" value="ECO:0007669"/>
    <property type="project" value="TreeGrafter"/>
</dbReference>
<evidence type="ECO:0000256" key="7">
    <source>
        <dbReference type="ARBA" id="ARBA00044529"/>
    </source>
</evidence>
<feature type="region of interest" description="Disordered" evidence="8">
    <location>
        <begin position="266"/>
        <end position="669"/>
    </location>
</feature>
<feature type="compositionally biased region" description="Basic residues" evidence="8">
    <location>
        <begin position="501"/>
        <end position="515"/>
    </location>
</feature>
<evidence type="ECO:0000256" key="4">
    <source>
        <dbReference type="ARBA" id="ARBA00023204"/>
    </source>
</evidence>
<evidence type="ECO:0000313" key="11">
    <source>
        <dbReference type="EMBL" id="ETN37586.1"/>
    </source>
</evidence>
<keyword evidence="2" id="KW-0227">DNA damage</keyword>
<dbReference type="GO" id="GO:0045027">
    <property type="term" value="F:DNA end binding"/>
    <property type="evidence" value="ECO:0007669"/>
    <property type="project" value="TreeGrafter"/>
</dbReference>
<reference evidence="11 12" key="1">
    <citation type="submission" date="2013-03" db="EMBL/GenBank/DDBJ databases">
        <title>The Genome Sequence of Phialophora europaea CBS 101466.</title>
        <authorList>
            <consortium name="The Broad Institute Genomics Platform"/>
            <person name="Cuomo C."/>
            <person name="de Hoog S."/>
            <person name="Gorbushina A."/>
            <person name="Walker B."/>
            <person name="Young S.K."/>
            <person name="Zeng Q."/>
            <person name="Gargeya S."/>
            <person name="Fitzgerald M."/>
            <person name="Haas B."/>
            <person name="Abouelleil A."/>
            <person name="Allen A.W."/>
            <person name="Alvarado L."/>
            <person name="Arachchi H.M."/>
            <person name="Berlin A.M."/>
            <person name="Chapman S.B."/>
            <person name="Gainer-Dewar J."/>
            <person name="Goldberg J."/>
            <person name="Griggs A."/>
            <person name="Gujja S."/>
            <person name="Hansen M."/>
            <person name="Howarth C."/>
            <person name="Imamovic A."/>
            <person name="Ireland A."/>
            <person name="Larimer J."/>
            <person name="McCowan C."/>
            <person name="Murphy C."/>
            <person name="Pearson M."/>
            <person name="Poon T.W."/>
            <person name="Priest M."/>
            <person name="Roberts A."/>
            <person name="Saif S."/>
            <person name="Shea T."/>
            <person name="Sisk P."/>
            <person name="Sykes S."/>
            <person name="Wortman J."/>
            <person name="Nusbaum C."/>
            <person name="Birren B."/>
        </authorList>
    </citation>
    <scope>NUCLEOTIDE SEQUENCE [LARGE SCALE GENOMIC DNA]</scope>
    <source>
        <strain evidence="11 12">CBS 101466</strain>
    </source>
</reference>
<feature type="compositionally biased region" description="Basic and acidic residues" evidence="8">
    <location>
        <begin position="602"/>
        <end position="618"/>
    </location>
</feature>
<gene>
    <name evidence="11" type="ORF">HMPREF1541_07208</name>
</gene>
<evidence type="ECO:0000256" key="5">
    <source>
        <dbReference type="ARBA" id="ARBA00023242"/>
    </source>
</evidence>
<feature type="compositionally biased region" description="Polar residues" evidence="8">
    <location>
        <begin position="376"/>
        <end position="387"/>
    </location>
</feature>
<comment type="similarity">
    <text evidence="6">Belongs to the XRCC4-XLF family. XLF subfamily.</text>
</comment>
<dbReference type="InterPro" id="IPR052287">
    <property type="entry name" value="NHEJ_factor"/>
</dbReference>
<protein>
    <recommendedName>
        <fullName evidence="7">Non-homologous end-joining factor 1</fullName>
    </recommendedName>
</protein>
<dbReference type="EMBL" id="KB822723">
    <property type="protein sequence ID" value="ETN37586.1"/>
    <property type="molecule type" value="Genomic_DNA"/>
</dbReference>